<sequence length="65" mass="6555">MTSVIDTRCNSGHIHRRAAIVLSTVAGGSGEIVERLSARVGALNGTGRRAAVLSRRGSAVPAASG</sequence>
<dbReference type="EMBL" id="RKMH01000001">
    <property type="protein sequence ID" value="RPA66243.1"/>
    <property type="molecule type" value="Genomic_DNA"/>
</dbReference>
<name>A0A3N4GT85_9ACTN</name>
<evidence type="ECO:0000313" key="1">
    <source>
        <dbReference type="EMBL" id="RPA66243.1"/>
    </source>
</evidence>
<protein>
    <submittedName>
        <fullName evidence="1">Uncharacterized protein</fullName>
    </submittedName>
</protein>
<dbReference type="AlphaFoldDB" id="A0A3N4GT85"/>
<organism evidence="1 2">
    <name type="scientific">Gordonia oryzae</name>
    <dbReference type="NCBI Taxonomy" id="2487349"/>
    <lineage>
        <taxon>Bacteria</taxon>
        <taxon>Bacillati</taxon>
        <taxon>Actinomycetota</taxon>
        <taxon>Actinomycetes</taxon>
        <taxon>Mycobacteriales</taxon>
        <taxon>Gordoniaceae</taxon>
        <taxon>Gordonia</taxon>
    </lineage>
</organism>
<comment type="caution">
    <text evidence="1">The sequence shown here is derived from an EMBL/GenBank/DDBJ whole genome shotgun (WGS) entry which is preliminary data.</text>
</comment>
<gene>
    <name evidence="1" type="ORF">EF294_01300</name>
</gene>
<dbReference type="Proteomes" id="UP000267536">
    <property type="component" value="Unassembled WGS sequence"/>
</dbReference>
<keyword evidence="2" id="KW-1185">Reference proteome</keyword>
<reference evidence="1 2" key="1">
    <citation type="submission" date="2018-11" db="EMBL/GenBank/DDBJ databases">
        <title>Draft genome sequence of Gordonia sp. RS15-1S isolated from rice stems.</title>
        <authorList>
            <person name="Muangham S."/>
        </authorList>
    </citation>
    <scope>NUCLEOTIDE SEQUENCE [LARGE SCALE GENOMIC DNA]</scope>
    <source>
        <strain evidence="1 2">RS15-1S</strain>
    </source>
</reference>
<evidence type="ECO:0000313" key="2">
    <source>
        <dbReference type="Proteomes" id="UP000267536"/>
    </source>
</evidence>
<proteinExistence type="predicted"/>
<accession>A0A3N4GT85</accession>